<proteinExistence type="predicted"/>
<evidence type="ECO:0000313" key="3">
    <source>
        <dbReference type="EMBL" id="KAJ3992339.1"/>
    </source>
</evidence>
<sequence>MFSTLSPLAGYSTSRFIILGVLGLVSFACAAPLQPEPTRTATPSLATFTLKPSSSSSSLSSSPSTITPLPPSFVPRTNPEPIKNSNSKPKTFTIHFRDTTSNNNQFIQQPIQQLLAHANIQVSSFIGTPNTEDEKDYNFYLLDPSGMERYYGEIWDEHHEIDKAAKPGYHYDGIGLGGRLSVERIVKGKVELTEVFEVRKNKITVNELELRNGEKAL</sequence>
<feature type="chain" id="PRO_5047205856" evidence="2">
    <location>
        <begin position="31"/>
        <end position="217"/>
    </location>
</feature>
<feature type="signal peptide" evidence="2">
    <location>
        <begin position="1"/>
        <end position="30"/>
    </location>
</feature>
<feature type="compositionally biased region" description="Low complexity" evidence="1">
    <location>
        <begin position="52"/>
        <end position="67"/>
    </location>
</feature>
<keyword evidence="4" id="KW-1185">Reference proteome</keyword>
<dbReference type="EMBL" id="MU790869">
    <property type="protein sequence ID" value="KAJ3992339.1"/>
    <property type="molecule type" value="Genomic_DNA"/>
</dbReference>
<evidence type="ECO:0000256" key="2">
    <source>
        <dbReference type="SAM" id="SignalP"/>
    </source>
</evidence>
<accession>A0ABQ8Q3B1</accession>
<evidence type="ECO:0000313" key="4">
    <source>
        <dbReference type="Proteomes" id="UP001163828"/>
    </source>
</evidence>
<protein>
    <submittedName>
        <fullName evidence="3">Uncharacterized protein</fullName>
    </submittedName>
</protein>
<evidence type="ECO:0000256" key="1">
    <source>
        <dbReference type="SAM" id="MobiDB-lite"/>
    </source>
</evidence>
<feature type="region of interest" description="Disordered" evidence="1">
    <location>
        <begin position="52"/>
        <end position="90"/>
    </location>
</feature>
<keyword evidence="2" id="KW-0732">Signal</keyword>
<name>A0ABQ8Q3B1_9AGAR</name>
<gene>
    <name evidence="3" type="ORF">F5050DRAFT_1811594</name>
</gene>
<dbReference type="Proteomes" id="UP001163828">
    <property type="component" value="Unassembled WGS sequence"/>
</dbReference>
<reference evidence="3" key="1">
    <citation type="submission" date="2022-08" db="EMBL/GenBank/DDBJ databases">
        <authorList>
            <consortium name="DOE Joint Genome Institute"/>
            <person name="Min B."/>
            <person name="Riley R."/>
            <person name="Sierra-Patev S."/>
            <person name="Naranjo-Ortiz M."/>
            <person name="Looney B."/>
            <person name="Konkel Z."/>
            <person name="Slot J.C."/>
            <person name="Sakamoto Y."/>
            <person name="Steenwyk J.L."/>
            <person name="Rokas A."/>
            <person name="Carro J."/>
            <person name="Camarero S."/>
            <person name="Ferreira P."/>
            <person name="Molpeceres G."/>
            <person name="Ruiz-Duenas F.J."/>
            <person name="Serrano A."/>
            <person name="Henrissat B."/>
            <person name="Drula E."/>
            <person name="Hughes K.W."/>
            <person name="Mata J.L."/>
            <person name="Ishikawa N.K."/>
            <person name="Vargas-Isla R."/>
            <person name="Ushijima S."/>
            <person name="Smith C.A."/>
            <person name="Ahrendt S."/>
            <person name="Andreopoulos W."/>
            <person name="He G."/>
            <person name="Labutti K."/>
            <person name="Lipzen A."/>
            <person name="Ng V."/>
            <person name="Sandor L."/>
            <person name="Barry K."/>
            <person name="Martinez A.T."/>
            <person name="Xiao Y."/>
            <person name="Gibbons J.G."/>
            <person name="Terashima K."/>
            <person name="Hibbett D.S."/>
            <person name="Grigoriev I.V."/>
        </authorList>
    </citation>
    <scope>NUCLEOTIDE SEQUENCE</scope>
    <source>
        <strain evidence="3">TFB10827</strain>
    </source>
</reference>
<comment type="caution">
    <text evidence="3">The sequence shown here is derived from an EMBL/GenBank/DDBJ whole genome shotgun (WGS) entry which is preliminary data.</text>
</comment>
<organism evidence="3 4">
    <name type="scientific">Lentinula boryana</name>
    <dbReference type="NCBI Taxonomy" id="40481"/>
    <lineage>
        <taxon>Eukaryota</taxon>
        <taxon>Fungi</taxon>
        <taxon>Dikarya</taxon>
        <taxon>Basidiomycota</taxon>
        <taxon>Agaricomycotina</taxon>
        <taxon>Agaricomycetes</taxon>
        <taxon>Agaricomycetidae</taxon>
        <taxon>Agaricales</taxon>
        <taxon>Marasmiineae</taxon>
        <taxon>Omphalotaceae</taxon>
        <taxon>Lentinula</taxon>
    </lineage>
</organism>